<name>A0A367YPT4_9ASCO</name>
<feature type="region of interest" description="Disordered" evidence="1">
    <location>
        <begin position="204"/>
        <end position="230"/>
    </location>
</feature>
<dbReference type="AlphaFoldDB" id="A0A367YPT4"/>
<keyword evidence="3" id="KW-1185">Reference proteome</keyword>
<feature type="region of interest" description="Disordered" evidence="1">
    <location>
        <begin position="1"/>
        <end position="31"/>
    </location>
</feature>
<evidence type="ECO:0000256" key="1">
    <source>
        <dbReference type="SAM" id="MobiDB-lite"/>
    </source>
</evidence>
<evidence type="ECO:0000313" key="3">
    <source>
        <dbReference type="Proteomes" id="UP000253472"/>
    </source>
</evidence>
<dbReference type="EMBL" id="QLNQ01000001">
    <property type="protein sequence ID" value="RCK67569.1"/>
    <property type="molecule type" value="Genomic_DNA"/>
</dbReference>
<feature type="compositionally biased region" description="Polar residues" evidence="1">
    <location>
        <begin position="214"/>
        <end position="230"/>
    </location>
</feature>
<feature type="compositionally biased region" description="Low complexity" evidence="1">
    <location>
        <begin position="250"/>
        <end position="260"/>
    </location>
</feature>
<protein>
    <submittedName>
        <fullName evidence="2">Uncharacterized protein</fullName>
    </submittedName>
</protein>
<feature type="compositionally biased region" description="Low complexity" evidence="1">
    <location>
        <begin position="325"/>
        <end position="335"/>
    </location>
</feature>
<feature type="region of interest" description="Disordered" evidence="1">
    <location>
        <begin position="126"/>
        <end position="173"/>
    </location>
</feature>
<feature type="compositionally biased region" description="Low complexity" evidence="1">
    <location>
        <begin position="290"/>
        <end position="314"/>
    </location>
</feature>
<accession>A0A367YPT4</accession>
<feature type="region of interest" description="Disordered" evidence="1">
    <location>
        <begin position="284"/>
        <end position="335"/>
    </location>
</feature>
<organism evidence="2 3">
    <name type="scientific">Candida viswanathii</name>
    <dbReference type="NCBI Taxonomy" id="5486"/>
    <lineage>
        <taxon>Eukaryota</taxon>
        <taxon>Fungi</taxon>
        <taxon>Dikarya</taxon>
        <taxon>Ascomycota</taxon>
        <taxon>Saccharomycotina</taxon>
        <taxon>Pichiomycetes</taxon>
        <taxon>Debaryomycetaceae</taxon>
        <taxon>Candida/Lodderomyces clade</taxon>
        <taxon>Candida</taxon>
    </lineage>
</organism>
<feature type="compositionally biased region" description="Pro residues" evidence="1">
    <location>
        <begin position="315"/>
        <end position="324"/>
    </location>
</feature>
<dbReference type="STRING" id="5486.A0A367YPT4"/>
<dbReference type="Proteomes" id="UP000253472">
    <property type="component" value="Unassembled WGS sequence"/>
</dbReference>
<dbReference type="OrthoDB" id="4087488at2759"/>
<proteinExistence type="predicted"/>
<sequence>MLRDEIGTMNSYKTKALPLPPPFSAAEGSTSSFETSTFETVNSWSSNGDIPLSEYRERLLQRHKVYDPSAIRSVGTTKKREVELYLPLGETEDLTKPTALKRIDQEEDSSLNDQMITPTAPRFHLPAHNSPFTPDAQKESLPSPNLEGASASRATTIIDPELPPRPIPEKNDPPLADEFFFHTPLTSPHQEAFLSKVNTRASTSASQLEDPFEYQSSIENDPPSQEGNLRNSRALKRSFKKFSSKLKKSASSSTLKRSSSNNTFKTSALPDLPKHEDYTYFTQQSKVEDQQSTFTAQTATTSRTSPNTSPQNSFTPPPPVPPKSPQYSYTSKHQSISTSTQSPIISSSAFMASPDSPFWKYHILKIGKDLYLTTNPGMKHMYCRNAPGYFIEVVSNDPAASTPAPGSGYSLIFKDSSTMKDDSEEPYMVITKKSQNEGGFFTFSTPRQNFLNQGTIMKFKDKTFYHGISHKEMIEKNYFPYDGLRAKNPGCFKNYEVRDLHGVPWNIGSIPRIRANGVKKIRDKISTYYDSPHQGQPEDEFKFIGKRNIYFHQNFVPPDCQSVKYKEYEPKYIYGHDYGKSFPPVLSMFRPYENKMRKRMIQSVKNHSDLQGPYLDGVHDDYGTETSKFYQGSDGLYYVKNTSDDLPDENKLGWITIYEDDETFGGIDNRGMFDLVIGMTLAVGYDSCLRD</sequence>
<feature type="region of interest" description="Disordered" evidence="1">
    <location>
        <begin position="250"/>
        <end position="270"/>
    </location>
</feature>
<gene>
    <name evidence="2" type="ORF">Cantr_02808</name>
</gene>
<evidence type="ECO:0000313" key="2">
    <source>
        <dbReference type="EMBL" id="RCK67569.1"/>
    </source>
</evidence>
<comment type="caution">
    <text evidence="2">The sequence shown here is derived from an EMBL/GenBank/DDBJ whole genome shotgun (WGS) entry which is preliminary data.</text>
</comment>
<reference evidence="2 3" key="1">
    <citation type="submission" date="2018-06" db="EMBL/GenBank/DDBJ databases">
        <title>Whole genome sequencing of Candida tropicalis (genome annotated by CSBL at Korea University).</title>
        <authorList>
            <person name="Ahn J."/>
        </authorList>
    </citation>
    <scope>NUCLEOTIDE SEQUENCE [LARGE SCALE GENOMIC DNA]</scope>
    <source>
        <strain evidence="2 3">ATCC 20962</strain>
    </source>
</reference>